<feature type="transmembrane region" description="Helical" evidence="1">
    <location>
        <begin position="234"/>
        <end position="253"/>
    </location>
</feature>
<feature type="transmembrane region" description="Helical" evidence="1">
    <location>
        <begin position="258"/>
        <end position="274"/>
    </location>
</feature>
<accession>A0A0N8PN95</accession>
<feature type="transmembrane region" description="Helical" evidence="1">
    <location>
        <begin position="140"/>
        <end position="161"/>
    </location>
</feature>
<dbReference type="PATRIC" id="fig|471514.4.peg.1867"/>
<comment type="caution">
    <text evidence="2">The sequence shown here is derived from an EMBL/GenBank/DDBJ whole genome shotgun (WGS) entry which is preliminary data.</text>
</comment>
<evidence type="ECO:0000256" key="1">
    <source>
        <dbReference type="SAM" id="Phobius"/>
    </source>
</evidence>
<sequence length="325" mass="35956">MRDQLGASIEESAPRRSLRIGLGLLWAVDALLQMQPGMFHPAFYGNLPSNLMPSILQDLRETSPSWITWAVRTAQWFFIHWPVAVNLGIILLQLVLAFLLSLRVPPRWRNIGLVVSVLWGLTIWVFGEALAGVGSWGATFYAGFPGSAFLYACAGGFLLLPAEKWHEQTLTTLITRTTAGFLWLSGILQLLPVNGQWDRGAQLDVFANSGFQSQPGILSAPVMTYSIWSSAHPVASNTLLGLTLLGAGCAVWFWRTAVWLRVGVYVWLFLAWWFGMDFGYLFSGLSTDPNTPPILFAMLWAVRPRSRTTSKLEVASRVSHTSATG</sequence>
<dbReference type="EMBL" id="LJCO01000096">
    <property type="protein sequence ID" value="KPV40901.1"/>
    <property type="molecule type" value="Genomic_DNA"/>
</dbReference>
<organism evidence="2 3">
    <name type="scientific">Alicyclobacillus ferrooxydans</name>
    <dbReference type="NCBI Taxonomy" id="471514"/>
    <lineage>
        <taxon>Bacteria</taxon>
        <taxon>Bacillati</taxon>
        <taxon>Bacillota</taxon>
        <taxon>Bacilli</taxon>
        <taxon>Bacillales</taxon>
        <taxon>Alicyclobacillaceae</taxon>
        <taxon>Alicyclobacillus</taxon>
    </lineage>
</organism>
<reference evidence="2 3" key="1">
    <citation type="submission" date="2015-09" db="EMBL/GenBank/DDBJ databases">
        <title>Draft genome sequence of Alicyclobacillus ferrooxydans DSM 22381.</title>
        <authorList>
            <person name="Hemp J."/>
        </authorList>
    </citation>
    <scope>NUCLEOTIDE SEQUENCE [LARGE SCALE GENOMIC DNA]</scope>
    <source>
        <strain evidence="2 3">TC-34</strain>
    </source>
</reference>
<feature type="transmembrane region" description="Helical" evidence="1">
    <location>
        <begin position="173"/>
        <end position="191"/>
    </location>
</feature>
<dbReference type="Proteomes" id="UP000050482">
    <property type="component" value="Unassembled WGS sequence"/>
</dbReference>
<keyword evidence="3" id="KW-1185">Reference proteome</keyword>
<dbReference type="STRING" id="471514.AN477_21765"/>
<evidence type="ECO:0000313" key="3">
    <source>
        <dbReference type="Proteomes" id="UP000050482"/>
    </source>
</evidence>
<evidence type="ECO:0000313" key="2">
    <source>
        <dbReference type="EMBL" id="KPV40901.1"/>
    </source>
</evidence>
<feature type="transmembrane region" description="Helical" evidence="1">
    <location>
        <begin position="78"/>
        <end position="99"/>
    </location>
</feature>
<name>A0A0N8PN95_9BACL</name>
<keyword evidence="1" id="KW-1133">Transmembrane helix</keyword>
<keyword evidence="1" id="KW-0812">Transmembrane</keyword>
<feature type="transmembrane region" description="Helical" evidence="1">
    <location>
        <begin position="20"/>
        <end position="43"/>
    </location>
</feature>
<proteinExistence type="predicted"/>
<dbReference type="AlphaFoldDB" id="A0A0N8PN95"/>
<feature type="transmembrane region" description="Helical" evidence="1">
    <location>
        <begin position="111"/>
        <end position="134"/>
    </location>
</feature>
<gene>
    <name evidence="2" type="ORF">AN477_21765</name>
</gene>
<protein>
    <submittedName>
        <fullName evidence="2">Uncharacterized protein</fullName>
    </submittedName>
</protein>
<keyword evidence="1" id="KW-0472">Membrane</keyword>